<evidence type="ECO:0000313" key="2">
    <source>
        <dbReference type="EMBL" id="OGM32408.1"/>
    </source>
</evidence>
<organism evidence="2 3">
    <name type="scientific">Candidatus Woesebacteria bacterium RIFCSPHIGHO2_01_FULL_44_21</name>
    <dbReference type="NCBI Taxonomy" id="1802503"/>
    <lineage>
        <taxon>Bacteria</taxon>
        <taxon>Candidatus Woeseibacteriota</taxon>
    </lineage>
</organism>
<feature type="region of interest" description="Disordered" evidence="1">
    <location>
        <begin position="75"/>
        <end position="96"/>
    </location>
</feature>
<name>A0A1F7Z0D1_9BACT</name>
<evidence type="ECO:0000313" key="3">
    <source>
        <dbReference type="Proteomes" id="UP000178870"/>
    </source>
</evidence>
<comment type="caution">
    <text evidence="2">The sequence shown here is derived from an EMBL/GenBank/DDBJ whole genome shotgun (WGS) entry which is preliminary data.</text>
</comment>
<sequence length="96" mass="10649">MIWYEQKRSITSAELAVGTSIALAIMPVDILREMSFQGITSEGQIRVLGTEGVGLVPENKIIRWFVKQPDPTQELESKLAKTERPVKDPVGVAAKR</sequence>
<dbReference type="AlphaFoldDB" id="A0A1F7Z0D1"/>
<gene>
    <name evidence="2" type="ORF">A2803_01965</name>
</gene>
<dbReference type="Proteomes" id="UP000178870">
    <property type="component" value="Unassembled WGS sequence"/>
</dbReference>
<reference evidence="2 3" key="1">
    <citation type="journal article" date="2016" name="Nat. Commun.">
        <title>Thousands of microbial genomes shed light on interconnected biogeochemical processes in an aquifer system.</title>
        <authorList>
            <person name="Anantharaman K."/>
            <person name="Brown C.T."/>
            <person name="Hug L.A."/>
            <person name="Sharon I."/>
            <person name="Castelle C.J."/>
            <person name="Probst A.J."/>
            <person name="Thomas B.C."/>
            <person name="Singh A."/>
            <person name="Wilkins M.J."/>
            <person name="Karaoz U."/>
            <person name="Brodie E.L."/>
            <person name="Williams K.H."/>
            <person name="Hubbard S.S."/>
            <person name="Banfield J.F."/>
        </authorList>
    </citation>
    <scope>NUCLEOTIDE SEQUENCE [LARGE SCALE GENOMIC DNA]</scope>
</reference>
<proteinExistence type="predicted"/>
<evidence type="ECO:0000256" key="1">
    <source>
        <dbReference type="SAM" id="MobiDB-lite"/>
    </source>
</evidence>
<feature type="compositionally biased region" description="Basic and acidic residues" evidence="1">
    <location>
        <begin position="75"/>
        <end position="87"/>
    </location>
</feature>
<protein>
    <submittedName>
        <fullName evidence="2">Uncharacterized protein</fullName>
    </submittedName>
</protein>
<dbReference type="EMBL" id="MGGP01000015">
    <property type="protein sequence ID" value="OGM32408.1"/>
    <property type="molecule type" value="Genomic_DNA"/>
</dbReference>
<accession>A0A1F7Z0D1</accession>